<dbReference type="Proteomes" id="UP001060164">
    <property type="component" value="Chromosome"/>
</dbReference>
<protein>
    <submittedName>
        <fullName evidence="1">Uncharacterized protein</fullName>
    </submittedName>
</protein>
<gene>
    <name evidence="1" type="ORF">NQ502_05105</name>
</gene>
<reference evidence="1" key="1">
    <citation type="journal article" date="2022" name="Cell">
        <title>Design, construction, and in vivo augmentation of a complex gut microbiome.</title>
        <authorList>
            <person name="Cheng A.G."/>
            <person name="Ho P.Y."/>
            <person name="Aranda-Diaz A."/>
            <person name="Jain S."/>
            <person name="Yu F.B."/>
            <person name="Meng X."/>
            <person name="Wang M."/>
            <person name="Iakiviak M."/>
            <person name="Nagashima K."/>
            <person name="Zhao A."/>
            <person name="Murugkar P."/>
            <person name="Patil A."/>
            <person name="Atabakhsh K."/>
            <person name="Weakley A."/>
            <person name="Yan J."/>
            <person name="Brumbaugh A.R."/>
            <person name="Higginbottom S."/>
            <person name="Dimas A."/>
            <person name="Shiver A.L."/>
            <person name="Deutschbauer A."/>
            <person name="Neff N."/>
            <person name="Sonnenburg J.L."/>
            <person name="Huang K.C."/>
            <person name="Fischbach M.A."/>
        </authorList>
    </citation>
    <scope>NUCLEOTIDE SEQUENCE</scope>
    <source>
        <strain evidence="1">DSM 19829</strain>
    </source>
</reference>
<dbReference type="EMBL" id="CP102290">
    <property type="protein sequence ID" value="UWP60421.1"/>
    <property type="molecule type" value="Genomic_DNA"/>
</dbReference>
<accession>A0ABY5VJL6</accession>
<dbReference type="RefSeq" id="WP_028529141.1">
    <property type="nucleotide sequence ID" value="NZ_CABLBR010000019.1"/>
</dbReference>
<evidence type="ECO:0000313" key="2">
    <source>
        <dbReference type="Proteomes" id="UP001060164"/>
    </source>
</evidence>
<proteinExistence type="predicted"/>
<organism evidence="1 2">
    <name type="scientific">Ruminococcus gauvreauii</name>
    <dbReference type="NCBI Taxonomy" id="438033"/>
    <lineage>
        <taxon>Bacteria</taxon>
        <taxon>Bacillati</taxon>
        <taxon>Bacillota</taxon>
        <taxon>Clostridia</taxon>
        <taxon>Eubacteriales</taxon>
        <taxon>Oscillospiraceae</taxon>
        <taxon>Ruminococcus</taxon>
    </lineage>
</organism>
<name>A0ABY5VJL6_9FIRM</name>
<sequence length="137" mass="16152">MEIIRYLLKFCTDNPWITILGTVTLIQIAPIRIDPWSTLLGWIRAALIGELESDVKELKKDFDAEKVSSKRWNILDFANSCRNGRLHTREEWQHVISQLKEYEVITDQRGIENGVIEEEAKYLRKLYAERNDKNDFL</sequence>
<evidence type="ECO:0000313" key="1">
    <source>
        <dbReference type="EMBL" id="UWP60421.1"/>
    </source>
</evidence>
<keyword evidence="2" id="KW-1185">Reference proteome</keyword>